<proteinExistence type="predicted"/>
<evidence type="ECO:0000313" key="2">
    <source>
        <dbReference type="EMBL" id="KUK46474.1"/>
    </source>
</evidence>
<dbReference type="Proteomes" id="UP000064249">
    <property type="component" value="Unassembled WGS sequence"/>
</dbReference>
<comment type="caution">
    <text evidence="2">The sequence shown here is derived from an EMBL/GenBank/DDBJ whole genome shotgun (WGS) entry which is preliminary data.</text>
</comment>
<sequence length="103" mass="11761">MKTIMRFAKYILLTYCITGLVYSAGGYIHRNIIGKQEVFSPLIGIPSDMISWPWMVYADLKHIGMGLQDILALISLVLCIVLFVRKELNLNKSMEKDDKNPIK</sequence>
<feature type="transmembrane region" description="Helical" evidence="1">
    <location>
        <begin position="63"/>
        <end position="84"/>
    </location>
</feature>
<protein>
    <submittedName>
        <fullName evidence="2">Uncharacterized protein</fullName>
    </submittedName>
</protein>
<feature type="transmembrane region" description="Helical" evidence="1">
    <location>
        <begin position="7"/>
        <end position="28"/>
    </location>
</feature>
<accession>A0A101FXX1</accession>
<dbReference type="EMBL" id="LGFU01000025">
    <property type="protein sequence ID" value="KUK46474.1"/>
    <property type="molecule type" value="Genomic_DNA"/>
</dbReference>
<reference evidence="2 3" key="1">
    <citation type="journal article" date="2015" name="MBio">
        <title>Genome-Resolved Metagenomic Analysis Reveals Roles for Candidate Phyla and Other Microbial Community Members in Biogeochemical Transformations in Oil Reservoirs.</title>
        <authorList>
            <person name="Hu P."/>
            <person name="Tom L."/>
            <person name="Singh A."/>
            <person name="Thomas B.C."/>
            <person name="Baker B.J."/>
            <person name="Piceno Y.M."/>
            <person name="Andersen G.L."/>
            <person name="Banfield J.F."/>
        </authorList>
    </citation>
    <scope>NUCLEOTIDE SEQUENCE [LARGE SCALE GENOMIC DNA]</scope>
    <source>
        <strain evidence="2">46_16</strain>
    </source>
</reference>
<keyword evidence="1" id="KW-0812">Transmembrane</keyword>
<name>A0A101FXX1_9CHLR</name>
<dbReference type="AlphaFoldDB" id="A0A101FXX1"/>
<evidence type="ECO:0000313" key="3">
    <source>
        <dbReference type="Proteomes" id="UP000064249"/>
    </source>
</evidence>
<keyword evidence="1" id="KW-1133">Transmembrane helix</keyword>
<keyword evidence="1" id="KW-0472">Membrane</keyword>
<organism evidence="2 3">
    <name type="scientific">Anaerolinea thermophila</name>
    <dbReference type="NCBI Taxonomy" id="167964"/>
    <lineage>
        <taxon>Bacteria</taxon>
        <taxon>Bacillati</taxon>
        <taxon>Chloroflexota</taxon>
        <taxon>Anaerolineae</taxon>
        <taxon>Anaerolineales</taxon>
        <taxon>Anaerolineaceae</taxon>
        <taxon>Anaerolinea</taxon>
    </lineage>
</organism>
<evidence type="ECO:0000256" key="1">
    <source>
        <dbReference type="SAM" id="Phobius"/>
    </source>
</evidence>
<gene>
    <name evidence="2" type="ORF">XD73_0642</name>
</gene>